<reference evidence="3 4" key="1">
    <citation type="journal article" date="2015" name="Genome Biol. Evol.">
        <title>Comparative Genomics of a Bacterivorous Green Alga Reveals Evolutionary Causalities and Consequences of Phago-Mixotrophic Mode of Nutrition.</title>
        <authorList>
            <person name="Burns J.A."/>
            <person name="Paasch A."/>
            <person name="Narechania A."/>
            <person name="Kim E."/>
        </authorList>
    </citation>
    <scope>NUCLEOTIDE SEQUENCE [LARGE SCALE GENOMIC DNA]</scope>
    <source>
        <strain evidence="3 4">PLY_AMNH</strain>
    </source>
</reference>
<dbReference type="InterPro" id="IPR010998">
    <property type="entry name" value="Integrase_recombinase_N"/>
</dbReference>
<dbReference type="EMBL" id="LGRX02035209">
    <property type="protein sequence ID" value="KAK3235853.1"/>
    <property type="molecule type" value="Genomic_DNA"/>
</dbReference>
<dbReference type="GO" id="GO:0015074">
    <property type="term" value="P:DNA integration"/>
    <property type="evidence" value="ECO:0007669"/>
    <property type="project" value="InterPro"/>
</dbReference>
<dbReference type="PANTHER" id="PTHR34605">
    <property type="entry name" value="PHAGE_INTEGRASE DOMAIN-CONTAINING PROTEIN"/>
    <property type="match status" value="1"/>
</dbReference>
<keyword evidence="1" id="KW-0238">DNA-binding</keyword>
<name>A0AAE0EP74_9CHLO</name>
<dbReference type="InterPro" id="IPR052925">
    <property type="entry name" value="Phage_Integrase-like_Recomb"/>
</dbReference>
<protein>
    <submittedName>
        <fullName evidence="3">Uncharacterized protein</fullName>
    </submittedName>
</protein>
<dbReference type="SUPFAM" id="SSF56349">
    <property type="entry name" value="DNA breaking-rejoining enzymes"/>
    <property type="match status" value="1"/>
</dbReference>
<dbReference type="AlphaFoldDB" id="A0AAE0EP74"/>
<organism evidence="3 4">
    <name type="scientific">Cymbomonas tetramitiformis</name>
    <dbReference type="NCBI Taxonomy" id="36881"/>
    <lineage>
        <taxon>Eukaryota</taxon>
        <taxon>Viridiplantae</taxon>
        <taxon>Chlorophyta</taxon>
        <taxon>Pyramimonadophyceae</taxon>
        <taxon>Pyramimonadales</taxon>
        <taxon>Pyramimonadaceae</taxon>
        <taxon>Cymbomonas</taxon>
    </lineage>
</organism>
<evidence type="ECO:0000256" key="2">
    <source>
        <dbReference type="ARBA" id="ARBA00023172"/>
    </source>
</evidence>
<dbReference type="SUPFAM" id="SSF47823">
    <property type="entry name" value="lambda integrase-like, N-terminal domain"/>
    <property type="match status" value="1"/>
</dbReference>
<dbReference type="PANTHER" id="PTHR34605:SF5">
    <property type="entry name" value="INTEGRASE_RECOMBINASE XERD HOMOLOG"/>
    <property type="match status" value="1"/>
</dbReference>
<dbReference type="InterPro" id="IPR011010">
    <property type="entry name" value="DNA_brk_join_enz"/>
</dbReference>
<gene>
    <name evidence="3" type="ORF">CYMTET_53974</name>
</gene>
<comment type="caution">
    <text evidence="3">The sequence shown here is derived from an EMBL/GenBank/DDBJ whole genome shotgun (WGS) entry which is preliminary data.</text>
</comment>
<keyword evidence="2" id="KW-0233">DNA recombination</keyword>
<dbReference type="Gene3D" id="1.10.150.130">
    <property type="match status" value="1"/>
</dbReference>
<dbReference type="GO" id="GO:0003677">
    <property type="term" value="F:DNA binding"/>
    <property type="evidence" value="ECO:0007669"/>
    <property type="project" value="UniProtKB-KW"/>
</dbReference>
<accession>A0AAE0EP74</accession>
<evidence type="ECO:0000313" key="4">
    <source>
        <dbReference type="Proteomes" id="UP001190700"/>
    </source>
</evidence>
<dbReference type="Gene3D" id="1.10.443.10">
    <property type="entry name" value="Intergrase catalytic core"/>
    <property type="match status" value="1"/>
</dbReference>
<proteinExistence type="predicted"/>
<evidence type="ECO:0000313" key="3">
    <source>
        <dbReference type="EMBL" id="KAK3235853.1"/>
    </source>
</evidence>
<sequence>MRELEDGVAYFGLNAVARNTRSSHDTGGKQCCRFAVWADVRPVFPTSEHTMELWSTFLARTVKYSTIKAYLAALRDLHLELGYPMPGFEELKRLRRTLRGIKRLKGNPKCKKLGIGPKELTRIFFQGKIDLAKDNDLTCWTGCLLAFGGCFRKANITAKKQACFAQSGVMLRGGVKFIGKDQMEVAAGFSKTNQFAEREHKVLFNAVRYPAFCAVTLARRALALNKLPWGLKAPVLSYRKSDGQHVALTHSVFDHWLTDKLMAAGLQPELYSGHSFRRGAATLAFAERMPRNLVKHWGDWVSSDAVDEYHEIIQEQRSAIPKLVVDSMEAAVDACC</sequence>
<dbReference type="Proteomes" id="UP001190700">
    <property type="component" value="Unassembled WGS sequence"/>
</dbReference>
<dbReference type="GO" id="GO:0006310">
    <property type="term" value="P:DNA recombination"/>
    <property type="evidence" value="ECO:0007669"/>
    <property type="project" value="UniProtKB-KW"/>
</dbReference>
<keyword evidence="4" id="KW-1185">Reference proteome</keyword>
<dbReference type="InterPro" id="IPR013762">
    <property type="entry name" value="Integrase-like_cat_sf"/>
</dbReference>
<evidence type="ECO:0000256" key="1">
    <source>
        <dbReference type="ARBA" id="ARBA00023125"/>
    </source>
</evidence>